<proteinExistence type="predicted"/>
<dbReference type="STRING" id="1855823.MCCS_16640"/>
<accession>A0A1W7ACL0</accession>
<dbReference type="EMBL" id="CP021059">
    <property type="protein sequence ID" value="ARQ07301.1"/>
    <property type="molecule type" value="Genomic_DNA"/>
</dbReference>
<reference evidence="1 2" key="1">
    <citation type="journal article" date="2017" name="Int. J. Syst. Evol. Microbiol.">
        <title>Macrococcus canis sp. nov., a skin bacterium associated with infections in dogs.</title>
        <authorList>
            <person name="Gobeli Brawand S."/>
            <person name="Cotting K."/>
            <person name="Gomez-Sanz E."/>
            <person name="Collaud A."/>
            <person name="Thomann A."/>
            <person name="Brodard I."/>
            <person name="Rodriguez-Campos S."/>
            <person name="Strauss C."/>
            <person name="Perreten V."/>
        </authorList>
    </citation>
    <scope>NUCLEOTIDE SEQUENCE [LARGE SCALE GENOMIC DNA]</scope>
    <source>
        <strain evidence="1 2">KM45013</strain>
    </source>
</reference>
<dbReference type="Proteomes" id="UP000194154">
    <property type="component" value="Chromosome"/>
</dbReference>
<protein>
    <submittedName>
        <fullName evidence="1">Uncharacterized protein</fullName>
    </submittedName>
</protein>
<evidence type="ECO:0000313" key="2">
    <source>
        <dbReference type="Proteomes" id="UP000194154"/>
    </source>
</evidence>
<keyword evidence="2" id="KW-1185">Reference proteome</keyword>
<evidence type="ECO:0000313" key="1">
    <source>
        <dbReference type="EMBL" id="ARQ07301.1"/>
    </source>
</evidence>
<dbReference type="KEGG" id="mcak:MCCS_16640"/>
<name>A0A1W7ACL0_9STAP</name>
<dbReference type="AlphaFoldDB" id="A0A1W7ACL0"/>
<dbReference type="RefSeq" id="WP_086042868.1">
    <property type="nucleotide sequence ID" value="NZ_CBCRZA010000015.1"/>
</dbReference>
<sequence length="201" mass="23327">MFEMLATSIFGGSVLISSTLLFKMLNGNKKLSQPDFPVLENEIADLKLEYERAKKFRVLSHERDTLKKKINEIYEEPKPLDTSDFINKIEENRKNLYLNLSTKREIREGNIKAYYKKEIDDFIKMREEFPGYHYLKLPVDEHDTTGSIIREVINTYNNVKEYSYTVDSIMCGSKGIETKALCALEVYISGGRVCESQRSII</sequence>
<organism evidence="1 2">
    <name type="scientific">Macrococcoides canis</name>
    <dbReference type="NCBI Taxonomy" id="1855823"/>
    <lineage>
        <taxon>Bacteria</taxon>
        <taxon>Bacillati</taxon>
        <taxon>Bacillota</taxon>
        <taxon>Bacilli</taxon>
        <taxon>Bacillales</taxon>
        <taxon>Staphylococcaceae</taxon>
        <taxon>Macrococcoides</taxon>
    </lineage>
</organism>
<dbReference type="GeneID" id="35295770"/>
<gene>
    <name evidence="1" type="ORF">MCCS_16640</name>
</gene>